<dbReference type="InterPro" id="IPR008930">
    <property type="entry name" value="Terpenoid_cyclase/PrenylTrfase"/>
</dbReference>
<keyword evidence="9" id="KW-1185">Reference proteome</keyword>
<dbReference type="InterPro" id="IPR001599">
    <property type="entry name" value="Macroglobln_a2"/>
</dbReference>
<dbReference type="InterPro" id="IPR047565">
    <property type="entry name" value="Alpha-macroglob_thiol-ester_cl"/>
</dbReference>
<evidence type="ECO:0000256" key="5">
    <source>
        <dbReference type="SAM" id="SignalP"/>
    </source>
</evidence>
<evidence type="ECO:0000259" key="7">
    <source>
        <dbReference type="PROSITE" id="PS50189"/>
    </source>
</evidence>
<dbReference type="InterPro" id="IPR050473">
    <property type="entry name" value="A2M/Complement_sys"/>
</dbReference>
<evidence type="ECO:0000313" key="8">
    <source>
        <dbReference type="EMBL" id="CAH2314502.1"/>
    </source>
</evidence>
<feature type="chain" id="PRO_5042275328" evidence="5">
    <location>
        <begin position="22"/>
        <end position="1702"/>
    </location>
</feature>
<dbReference type="SMART" id="SM01359">
    <property type="entry name" value="A2M_N_2"/>
    <property type="match status" value="1"/>
</dbReference>
<dbReference type="Pfam" id="PF01835">
    <property type="entry name" value="MG2"/>
    <property type="match status" value="1"/>
</dbReference>
<keyword evidence="2" id="KW-0964">Secreted</keyword>
<dbReference type="SMART" id="SM00643">
    <property type="entry name" value="C345C"/>
    <property type="match status" value="1"/>
</dbReference>
<dbReference type="InterPro" id="IPR000020">
    <property type="entry name" value="Anaphylatoxin/fibulin"/>
</dbReference>
<dbReference type="InterPro" id="IPR002890">
    <property type="entry name" value="MG2"/>
</dbReference>
<dbReference type="PROSITE" id="PS50189">
    <property type="entry name" value="NTR"/>
    <property type="match status" value="1"/>
</dbReference>
<dbReference type="FunFam" id="6.20.50.160:FF:000001">
    <property type="entry name" value="Complement component 4"/>
    <property type="match status" value="1"/>
</dbReference>
<dbReference type="Gene3D" id="2.60.120.1540">
    <property type="match status" value="1"/>
</dbReference>
<dbReference type="PANTHER" id="PTHR11412">
    <property type="entry name" value="MACROGLOBULIN / COMPLEMENT"/>
    <property type="match status" value="1"/>
</dbReference>
<feature type="domain" description="Anaphylatoxin-like" evidence="6">
    <location>
        <begin position="686"/>
        <end position="722"/>
    </location>
</feature>
<dbReference type="InterPro" id="IPR040839">
    <property type="entry name" value="MG4"/>
</dbReference>
<dbReference type="Gene3D" id="2.60.40.1930">
    <property type="match status" value="3"/>
</dbReference>
<sequence>MARPLLLCCLVWAAIFSMTAGQSPNFLVVAPRLMHVGVEETVWVQLEWPPGSKQTPGDVKVEIFLRNQITTQSCSKKEIIMLNNRNDFTASKTLQLTPQLLNTCQLDKMKSDRYVQLVAKMETVFGKDAKVVNIPVSYKRGYIFIQTDKSIYTPKQKVQARLYTLDHMMRPTEELVTVAITNAQGMKVRGISLLSKGAVVTLSALEIPDIAKSGVWRISAYFSSAPESNFTAEFEVKKYVLPNFEVKIIPDKPYILISRNDFTFTVQARYVYGENVIGTAYARIGIINKEGQRTMLTGLEQQVKLKEGDAMMKINLPEIVAKSKELKVALEGYTLYIAASVVESASGIFEEKELTSVKIVASPYKIDLSKTKRYFTPGNPTPIVVEVSNVDGSSTGVVNIEISQPKGEKQKLRSDISGVLSFDMNTSDKDKTLDIEVAVVDNQNSAVEKLSLIAFSSKSNSFLHMSVPYQVVSPGEAVMVSVSLVTANPENVKKIHYMVLNKGQILFLKSMARTSLMTIQIPVTPSMIPSFRVIAYYYQSSDIIANSVWVDVTDVCEGKLVIRNNEKREIQPRGPIKLEVETDDATTVGLAAVDTAVYVLNSKNKLTLDKMFKAMNGYDLGCSPGGGKDYSHVFTDAGLAFVSSAGYSNLQDYGCRVPNRKKRSDEATKLAQQKVRSYPTGELQTCCKDGMSLLPKGMARDCNKRASRVPSPACRNAFLKCCLYAEDLRKTYKRKPSGVARTQENEGDLNFADESSVQVRSAFPESWLWRTITVNKKHRETVYVPDSITTWEIQAVGMSKGKGFCIAEPIKVRVFQRFHIHMRVPFSIKRFEQLELRPVLYNYDDEELKVKVYMEKEDTICTPSLYEEGSGGQIVTVPGNSAVSVPFTVVPLGKSNTVISVIALARNGVSDGVKKTLQIVREGVSVVEEKTYLMDPKNPARRSISIDEPLPTNMIPDDTFRSTIRVTIDSAMNTINNSLDIEGISRLIRVPRGCAEQTMILTAPGVYALRYLDHTEKWTLLSPDRKDQGLAVMNQGITRVLEFKKPDGSYGAWTHRASSTWLTAFIVKVMSLSRKYIDIDVNELRLSTDYLCTKQRDTGAFEEIMPVIHQDMQGGVSGTNAEVSLTAYVTVSLYHSLSALSDSTNVKTSINKAIEYLRTKLKSLTEAYPIAITAYALALTSHDSVLRDEAYMFLMSHQQGDPKKNDMYFGPKTSALAVETTAYALLTALLRKDMPSAHRMYTWLTEQQNYGGGFKSTQDTVMALEALSEYWIVTSSENENFIDVEINSLERQDRRQKFQLRNEDSIEEEMRSFGKSFEIKVTGKGKATVTVLKSYNAMQTETSTCSKLGLEVTLQEVDGNAVFESTEDYEYEDYGEQLADEPRDNIDWQDKRTRAQRDLAWHDMRTRARREASQPKANDPKVSYKVCVWKKPGAHVSGMAVVDITMLSGFEPNTQDLDMLKGSNERYISHYESHPGRVVLYFDNVPDTVEDCVVFEAIQKVRISLLQPSSAVAYDFYEPETRCTAFYAAPNKPKFISTLCTGEVCQCAEGSCPEKRFIMIKREDKVLTLTGRQNFACYDPIVKNGYRVKVEAITEEDAFIVYKAKIVDVLQTTGDEDIEPGSIRLFYQRKSCKMHLTEADYLIMGRDGETKDSEGRMRYFLDSNSWVEELPGPQVCSATRFRNQCFDLTSFMETYKSNGCQV</sequence>
<dbReference type="Gene3D" id="1.50.10.20">
    <property type="match status" value="1"/>
</dbReference>
<dbReference type="GO" id="GO:0004866">
    <property type="term" value="F:endopeptidase inhibitor activity"/>
    <property type="evidence" value="ECO:0007669"/>
    <property type="project" value="InterPro"/>
</dbReference>
<name>A0AAD1SYP2_PELCU</name>
<dbReference type="FunFam" id="2.60.40.10:FF:000155">
    <property type="entry name" value="complement C3 isoform X1"/>
    <property type="match status" value="1"/>
</dbReference>
<dbReference type="GO" id="GO:0006956">
    <property type="term" value="P:complement activation"/>
    <property type="evidence" value="ECO:0007669"/>
    <property type="project" value="TreeGrafter"/>
</dbReference>
<dbReference type="EMBL" id="OW240920">
    <property type="protein sequence ID" value="CAH2314502.1"/>
    <property type="molecule type" value="Genomic_DNA"/>
</dbReference>
<evidence type="ECO:0000259" key="6">
    <source>
        <dbReference type="PROSITE" id="PS01178"/>
    </source>
</evidence>
<dbReference type="InterPro" id="IPR041425">
    <property type="entry name" value="C3/4/5_MG1"/>
</dbReference>
<evidence type="ECO:0000256" key="1">
    <source>
        <dbReference type="ARBA" id="ARBA00004613"/>
    </source>
</evidence>
<dbReference type="Gene3D" id="6.20.50.160">
    <property type="match status" value="1"/>
</dbReference>
<dbReference type="InterPro" id="IPR018081">
    <property type="entry name" value="Anaphylatoxin_comp_syst"/>
</dbReference>
<gene>
    <name evidence="8" type="ORF">PECUL_23A030219</name>
</gene>
<dbReference type="Pfam" id="PF00207">
    <property type="entry name" value="A2M"/>
    <property type="match status" value="1"/>
</dbReference>
<dbReference type="SMART" id="SM01361">
    <property type="entry name" value="A2M_recep"/>
    <property type="match status" value="1"/>
</dbReference>
<accession>A0AAD1SYP2</accession>
<evidence type="ECO:0000256" key="4">
    <source>
        <dbReference type="ARBA" id="ARBA00023157"/>
    </source>
</evidence>
<dbReference type="CDD" id="cd02896">
    <property type="entry name" value="complement_C3_C4_C5"/>
    <property type="match status" value="1"/>
</dbReference>
<keyword evidence="5" id="KW-0732">Signal</keyword>
<dbReference type="SMART" id="SM01360">
    <property type="entry name" value="A2M"/>
    <property type="match status" value="1"/>
</dbReference>
<dbReference type="GO" id="GO:0005615">
    <property type="term" value="C:extracellular space"/>
    <property type="evidence" value="ECO:0007669"/>
    <property type="project" value="InterPro"/>
</dbReference>
<dbReference type="Pfam" id="PF17789">
    <property type="entry name" value="MG4"/>
    <property type="match status" value="1"/>
</dbReference>
<dbReference type="InterPro" id="IPR013783">
    <property type="entry name" value="Ig-like_fold"/>
</dbReference>
<dbReference type="Pfam" id="PF01821">
    <property type="entry name" value="ANATO"/>
    <property type="match status" value="1"/>
</dbReference>
<protein>
    <submittedName>
        <fullName evidence="8">Complement C4-like</fullName>
    </submittedName>
</protein>
<dbReference type="InterPro" id="IPR011626">
    <property type="entry name" value="Alpha-macroglobulin_TED"/>
</dbReference>
<keyword evidence="4" id="KW-1015">Disulfide bond</keyword>
<dbReference type="Gene3D" id="2.60.40.1940">
    <property type="match status" value="1"/>
</dbReference>
<dbReference type="InterPro" id="IPR018933">
    <property type="entry name" value="Netrin_module_non-TIMP"/>
</dbReference>
<dbReference type="Pfam" id="PF07677">
    <property type="entry name" value="A2M_recep"/>
    <property type="match status" value="1"/>
</dbReference>
<comment type="subcellular location">
    <subcellularLocation>
        <location evidence="1">Secreted</location>
    </subcellularLocation>
</comment>
<dbReference type="SMART" id="SM01419">
    <property type="entry name" value="Thiol-ester_cl"/>
    <property type="match status" value="1"/>
</dbReference>
<dbReference type="SUPFAM" id="SSF48239">
    <property type="entry name" value="Terpenoid cyclases/Protein prenyltransferases"/>
    <property type="match status" value="1"/>
</dbReference>
<dbReference type="Pfam" id="PF17791">
    <property type="entry name" value="MG3"/>
    <property type="match status" value="1"/>
</dbReference>
<dbReference type="InterPro" id="IPR011625">
    <property type="entry name" value="A2M_N_BRD"/>
</dbReference>
<dbReference type="PANTHER" id="PTHR11412:SF86">
    <property type="entry name" value="COMPLEMENT C4-A-RELATED"/>
    <property type="match status" value="1"/>
</dbReference>
<dbReference type="PROSITE" id="PS00477">
    <property type="entry name" value="ALPHA_2_MACROGLOBULIN"/>
    <property type="match status" value="1"/>
</dbReference>
<dbReference type="PROSITE" id="PS01178">
    <property type="entry name" value="ANAPHYLATOXIN_2"/>
    <property type="match status" value="1"/>
</dbReference>
<reference evidence="8" key="1">
    <citation type="submission" date="2022-03" db="EMBL/GenBank/DDBJ databases">
        <authorList>
            <person name="Alioto T."/>
            <person name="Alioto T."/>
            <person name="Gomez Garrido J."/>
        </authorList>
    </citation>
    <scope>NUCLEOTIDE SEQUENCE</scope>
</reference>
<dbReference type="InterPro" id="IPR008993">
    <property type="entry name" value="TIMP-like_OB-fold"/>
</dbReference>
<dbReference type="SUPFAM" id="SSF47686">
    <property type="entry name" value="Anaphylotoxins (complement system)"/>
    <property type="match status" value="1"/>
</dbReference>
<dbReference type="Gene3D" id="2.60.40.10">
    <property type="entry name" value="Immunoglobulins"/>
    <property type="match status" value="2"/>
</dbReference>
<feature type="signal peptide" evidence="5">
    <location>
        <begin position="1"/>
        <end position="21"/>
    </location>
</feature>
<dbReference type="InterPro" id="IPR001134">
    <property type="entry name" value="Netrin_domain"/>
</dbReference>
<dbReference type="InterPro" id="IPR036595">
    <property type="entry name" value="A-macroglobulin_rcpt-bd_sf"/>
</dbReference>
<dbReference type="Gene3D" id="1.20.91.20">
    <property type="entry name" value="Anaphylotoxins (complement system)"/>
    <property type="match status" value="1"/>
</dbReference>
<organism evidence="8 9">
    <name type="scientific">Pelobates cultripes</name>
    <name type="common">Western spadefoot toad</name>
    <dbReference type="NCBI Taxonomy" id="61616"/>
    <lineage>
        <taxon>Eukaryota</taxon>
        <taxon>Metazoa</taxon>
        <taxon>Chordata</taxon>
        <taxon>Craniata</taxon>
        <taxon>Vertebrata</taxon>
        <taxon>Euteleostomi</taxon>
        <taxon>Amphibia</taxon>
        <taxon>Batrachia</taxon>
        <taxon>Anura</taxon>
        <taxon>Pelobatoidea</taxon>
        <taxon>Pelobatidae</taxon>
        <taxon>Pelobates</taxon>
    </lineage>
</organism>
<dbReference type="Pfam" id="PF01759">
    <property type="entry name" value="NTR"/>
    <property type="match status" value="1"/>
</dbReference>
<keyword evidence="3" id="KW-0882">Thioester bond</keyword>
<dbReference type="CDD" id="cd00017">
    <property type="entry name" value="ANATO"/>
    <property type="match status" value="1"/>
</dbReference>
<evidence type="ECO:0000313" key="9">
    <source>
        <dbReference type="Proteomes" id="UP001295444"/>
    </source>
</evidence>
<proteinExistence type="predicted"/>
<dbReference type="InterPro" id="IPR041555">
    <property type="entry name" value="MG3"/>
</dbReference>
<dbReference type="Gene3D" id="2.20.130.20">
    <property type="match status" value="1"/>
</dbReference>
<dbReference type="Gene3D" id="2.60.40.690">
    <property type="entry name" value="Alpha-macroglobulin, receptor-binding domain"/>
    <property type="match status" value="1"/>
</dbReference>
<dbReference type="SUPFAM" id="SSF49410">
    <property type="entry name" value="Alpha-macroglobulin receptor domain"/>
    <property type="match status" value="1"/>
</dbReference>
<dbReference type="InterPro" id="IPR009048">
    <property type="entry name" value="A-macroglobulin_rcpt-bd"/>
</dbReference>
<dbReference type="FunFam" id="2.60.40.1940:FF:000001">
    <property type="entry name" value="Complement component C3"/>
    <property type="match status" value="1"/>
</dbReference>
<dbReference type="SMART" id="SM00104">
    <property type="entry name" value="ANATO"/>
    <property type="match status" value="1"/>
</dbReference>
<dbReference type="Pfam" id="PF07678">
    <property type="entry name" value="TED_complement"/>
    <property type="match status" value="1"/>
</dbReference>
<dbReference type="Pfam" id="PF17790">
    <property type="entry name" value="MG1"/>
    <property type="match status" value="1"/>
</dbReference>
<feature type="domain" description="NTR" evidence="7">
    <location>
        <begin position="1552"/>
        <end position="1700"/>
    </location>
</feature>
<dbReference type="Gene3D" id="2.40.50.120">
    <property type="match status" value="1"/>
</dbReference>
<dbReference type="InterPro" id="IPR019742">
    <property type="entry name" value="MacrogloblnA2_CS"/>
</dbReference>
<dbReference type="FunFam" id="2.60.40.690:FF:000002">
    <property type="entry name" value="Complement C4 isoform-A"/>
    <property type="match status" value="1"/>
</dbReference>
<evidence type="ECO:0000256" key="3">
    <source>
        <dbReference type="ARBA" id="ARBA00022966"/>
    </source>
</evidence>
<dbReference type="Pfam" id="PF07703">
    <property type="entry name" value="A2M_BRD"/>
    <property type="match status" value="1"/>
</dbReference>
<dbReference type="SUPFAM" id="SSF50242">
    <property type="entry name" value="TIMP-like"/>
    <property type="match status" value="1"/>
</dbReference>
<dbReference type="Proteomes" id="UP001295444">
    <property type="component" value="Chromosome 09"/>
</dbReference>
<evidence type="ECO:0000256" key="2">
    <source>
        <dbReference type="ARBA" id="ARBA00022525"/>
    </source>
</evidence>